<keyword evidence="5" id="KW-1185">Reference proteome</keyword>
<evidence type="ECO:0000313" key="4">
    <source>
        <dbReference type="EMBL" id="ANZ73799.1"/>
    </source>
</evidence>
<feature type="region of interest" description="Disordered" evidence="3">
    <location>
        <begin position="922"/>
        <end position="991"/>
    </location>
</feature>
<feature type="compositionally biased region" description="Polar residues" evidence="3">
    <location>
        <begin position="982"/>
        <end position="991"/>
    </location>
</feature>
<dbReference type="PANTHER" id="PTHR12634:SF8">
    <property type="entry name" value="FIERY MOUNTAIN, ISOFORM D"/>
    <property type="match status" value="1"/>
</dbReference>
<dbReference type="AlphaFoldDB" id="A0A1B2J738"/>
<dbReference type="GO" id="GO:0005634">
    <property type="term" value="C:nucleus"/>
    <property type="evidence" value="ECO:0007669"/>
    <property type="project" value="TreeGrafter"/>
</dbReference>
<protein>
    <submittedName>
        <fullName evidence="4">BA75_01726T0</fullName>
    </submittedName>
</protein>
<dbReference type="PANTHER" id="PTHR12634">
    <property type="entry name" value="SIT4 YEAST -ASSOCIATING PROTEIN-RELATED"/>
    <property type="match status" value="1"/>
</dbReference>
<feature type="region of interest" description="Disordered" evidence="3">
    <location>
        <begin position="816"/>
        <end position="846"/>
    </location>
</feature>
<dbReference type="OrthoDB" id="295029at2759"/>
<organism evidence="4 5">
    <name type="scientific">Komagataella pastoris</name>
    <name type="common">Yeast</name>
    <name type="synonym">Pichia pastoris</name>
    <dbReference type="NCBI Taxonomy" id="4922"/>
    <lineage>
        <taxon>Eukaryota</taxon>
        <taxon>Fungi</taxon>
        <taxon>Dikarya</taxon>
        <taxon>Ascomycota</taxon>
        <taxon>Saccharomycotina</taxon>
        <taxon>Pichiomycetes</taxon>
        <taxon>Pichiales</taxon>
        <taxon>Pichiaceae</taxon>
        <taxon>Komagataella</taxon>
    </lineage>
</organism>
<dbReference type="EMBL" id="CP014584">
    <property type="protein sequence ID" value="ANZ73799.1"/>
    <property type="molecule type" value="Genomic_DNA"/>
</dbReference>
<feature type="region of interest" description="Disordered" evidence="3">
    <location>
        <begin position="55"/>
        <end position="88"/>
    </location>
</feature>
<dbReference type="InterPro" id="IPR007587">
    <property type="entry name" value="SAPS"/>
</dbReference>
<evidence type="ECO:0000313" key="5">
    <source>
        <dbReference type="Proteomes" id="UP000094565"/>
    </source>
</evidence>
<feature type="region of interest" description="Disordered" evidence="3">
    <location>
        <begin position="175"/>
        <end position="196"/>
    </location>
</feature>
<gene>
    <name evidence="4" type="ORF">ATY40_BA7501726</name>
</gene>
<sequence length="991" mass="113243">MHHSSTEVSAIWPFFNNSYSNVAINKILQEIENEEHDNDQDAGLTAVQLLQTIRENDDIQKANDTQEPTTPTRSKESKSTKSSKATSTGHLNKRLLNNLLIQPNLINELNAGKNSKLIAYITQERVLSTLIDYCLESLDLKTDYVEDIDDENEDDFNEDGSPVGHDEEEITFQYDEDNNTGKDDEKAPPADQTDNSSKRLLKRATIAMHILSSDQTPVVYNQFLSSHQYGLISKIWEGVFNRDIAEYFIDKRHNIVMMNGFIAIIENLAEMNVNGLMNFIRFQQTKDSDSLSKHFVNFIPYFPQFSDLLLKLISMDKPYNPIGLIELLVDQDLIGQLLEKLRVYYDDCIIQDNLLIFLNGLVNISSNVGYWDDQQNNLENEMNDGNNGSNEANISAANGNNTANIGPNDLTRDMVSTSKVNTMINIILNCGDYGLVTCISLFIEIIRKNNSDYDEFDWIMAANDLTSTPNSRDPIYLGVMLKLFIINLPAIVNKYLTDEYYERKQELNAFSSEGQRIDFDGKIRRKMIVSSIGKEIEPLGYERFKIMELIAELLHCSNMMLLNQSSKLDYLLFKRDELRRANQTEKLVHDALTDSILKPVEDAIEDLKIADDTSLHSFETLKKIDSKYIECTYDLSVGNSFKFSLLVSQALPRIILKMDKFPWNNFMHNVIFDLVQQIFNGKLIDDTEGTNDDENQDGDSEGEKSTEYEQNTHGFEDPLCFNKLLIVSLFGEYDAFDKDLPPDGRFARPKEIPGSFNLPAYILYACEKSKSSEEQANVKLGYMGHLVLVAQEVVKFQSIIENFGIHKEQLKTRKLEGEEIADETDEDEGETEDTEEEELDTENGNTYDTVITNSEQFSSIKGDLPDIYKISSTKIYTRLYKQLCTSFGEGRFQKWTDFINNELSVVREQYNQVLGGVNEGEVEIDEAPRNPNAIVLDNGDSEEFRKPFDEQESETETEDEESEEEENNDNDRIREEEEAISDDNSSYDSDE</sequence>
<dbReference type="Proteomes" id="UP000094565">
    <property type="component" value="Chromosome 1"/>
</dbReference>
<dbReference type="Pfam" id="PF04499">
    <property type="entry name" value="SAPS"/>
    <property type="match status" value="2"/>
</dbReference>
<name>A0A1B2J738_PICPA</name>
<feature type="compositionally biased region" description="Basic and acidic residues" evidence="3">
    <location>
        <begin position="179"/>
        <end position="188"/>
    </location>
</feature>
<feature type="region of interest" description="Disordered" evidence="3">
    <location>
        <begin position="685"/>
        <end position="709"/>
    </location>
</feature>
<feature type="compositionally biased region" description="Acidic residues" evidence="3">
    <location>
        <begin position="818"/>
        <end position="841"/>
    </location>
</feature>
<dbReference type="GO" id="GO:0019903">
    <property type="term" value="F:protein phosphatase binding"/>
    <property type="evidence" value="ECO:0007669"/>
    <property type="project" value="InterPro"/>
</dbReference>
<keyword evidence="2" id="KW-0131">Cell cycle</keyword>
<evidence type="ECO:0000256" key="1">
    <source>
        <dbReference type="ARBA" id="ARBA00006180"/>
    </source>
</evidence>
<dbReference type="GO" id="GO:0019888">
    <property type="term" value="F:protein phosphatase regulator activity"/>
    <property type="evidence" value="ECO:0007669"/>
    <property type="project" value="TreeGrafter"/>
</dbReference>
<dbReference type="GO" id="GO:0005829">
    <property type="term" value="C:cytosol"/>
    <property type="evidence" value="ECO:0007669"/>
    <property type="project" value="TreeGrafter"/>
</dbReference>
<feature type="compositionally biased region" description="Acidic residues" evidence="3">
    <location>
        <begin position="950"/>
        <end position="968"/>
    </location>
</feature>
<evidence type="ECO:0000256" key="3">
    <source>
        <dbReference type="SAM" id="MobiDB-lite"/>
    </source>
</evidence>
<accession>A0A1B2J738</accession>
<reference evidence="4 5" key="1">
    <citation type="submission" date="2016-02" db="EMBL/GenBank/DDBJ databases">
        <title>Comparative genomic and transcriptomic foundation for Pichia pastoris.</title>
        <authorList>
            <person name="Love K.R."/>
            <person name="Shah K.A."/>
            <person name="Whittaker C.A."/>
            <person name="Wu J."/>
            <person name="Bartlett M.C."/>
            <person name="Ma D."/>
            <person name="Leeson R.L."/>
            <person name="Priest M."/>
            <person name="Young S.K."/>
            <person name="Love J.C."/>
        </authorList>
    </citation>
    <scope>NUCLEOTIDE SEQUENCE [LARGE SCALE GENOMIC DNA]</scope>
    <source>
        <strain evidence="4 5">ATCC 28485</strain>
    </source>
</reference>
<evidence type="ECO:0000256" key="2">
    <source>
        <dbReference type="ARBA" id="ARBA00023306"/>
    </source>
</evidence>
<proteinExistence type="inferred from homology"/>
<feature type="compositionally biased region" description="Acidic residues" evidence="3">
    <location>
        <begin position="686"/>
        <end position="700"/>
    </location>
</feature>
<comment type="similarity">
    <text evidence="1">Belongs to the SAPS family.</text>
</comment>